<sequence length="381" mass="40637">SSGSASVAWDGGAPAYDPDAAGSYTFTGTLTPPAGSINTDGLQAAVQIIVAPRLPGPVTPLPETSDGVYRLYCGLEGCSGTAFDELNISVPAGTHDRAFTWTVQKTPNIAVVLPVNMSIQSPVYELKTDFEGTFLQPVELEIKLARTDSDDGQTLALFRYDETEEQWTDMLGCEEDNANCIAAIQHTGQYAVFAVDEPPVIAFHDIARHWARASILQAASEGLVSGDGDGSFAPDRAVTRAEFVSMLARAQFIPQADALADDLYFTDAADVPAWAETAIARAHQAGIVQGYADGAFRPGQTITRTETAIFLARALQLSASEQASAQFADGTSIPQWGRGAVGGVWKAGIMQGQPGNRFDPYDRLTRAEAVVVLLRAMERMD</sequence>
<dbReference type="Pfam" id="PF00395">
    <property type="entry name" value="SLH"/>
    <property type="match status" value="3"/>
</dbReference>
<dbReference type="PANTHER" id="PTHR43308:SF5">
    <property type="entry name" value="S-LAYER PROTEIN _ PEPTIDOGLYCAN ENDO-BETA-N-ACETYLGLUCOSAMINIDASE"/>
    <property type="match status" value="1"/>
</dbReference>
<dbReference type="AlphaFoldDB" id="A0A927GQK3"/>
<dbReference type="RefSeq" id="WP_190914014.1">
    <property type="nucleotide sequence ID" value="NZ_JACXIZ010000005.1"/>
</dbReference>
<feature type="domain" description="SLH" evidence="1">
    <location>
        <begin position="198"/>
        <end position="261"/>
    </location>
</feature>
<organism evidence="2 3">
    <name type="scientific">Paenibacillus sabuli</name>
    <dbReference type="NCBI Taxonomy" id="2772509"/>
    <lineage>
        <taxon>Bacteria</taxon>
        <taxon>Bacillati</taxon>
        <taxon>Bacillota</taxon>
        <taxon>Bacilli</taxon>
        <taxon>Bacillales</taxon>
        <taxon>Paenibacillaceae</taxon>
        <taxon>Paenibacillus</taxon>
    </lineage>
</organism>
<protein>
    <submittedName>
        <fullName evidence="2">S-layer homology domain-containing protein</fullName>
    </submittedName>
</protein>
<reference evidence="2" key="1">
    <citation type="submission" date="2020-09" db="EMBL/GenBank/DDBJ databases">
        <title>A novel bacterium of genus Paenibacillus, isolated from South China Sea.</title>
        <authorList>
            <person name="Huang H."/>
            <person name="Mo K."/>
            <person name="Hu Y."/>
        </authorList>
    </citation>
    <scope>NUCLEOTIDE SEQUENCE</scope>
    <source>
        <strain evidence="2">IB182496</strain>
    </source>
</reference>
<evidence type="ECO:0000313" key="3">
    <source>
        <dbReference type="Proteomes" id="UP000621560"/>
    </source>
</evidence>
<dbReference type="InterPro" id="IPR001119">
    <property type="entry name" value="SLH_dom"/>
</dbReference>
<dbReference type="PROSITE" id="PS51272">
    <property type="entry name" value="SLH"/>
    <property type="match status" value="3"/>
</dbReference>
<name>A0A927GQK3_9BACL</name>
<accession>A0A927GQK3</accession>
<keyword evidence="3" id="KW-1185">Reference proteome</keyword>
<comment type="caution">
    <text evidence="2">The sequence shown here is derived from an EMBL/GenBank/DDBJ whole genome shotgun (WGS) entry which is preliminary data.</text>
</comment>
<feature type="domain" description="SLH" evidence="1">
    <location>
        <begin position="327"/>
        <end position="381"/>
    </location>
</feature>
<evidence type="ECO:0000259" key="1">
    <source>
        <dbReference type="PROSITE" id="PS51272"/>
    </source>
</evidence>
<dbReference type="Proteomes" id="UP000621560">
    <property type="component" value="Unassembled WGS sequence"/>
</dbReference>
<feature type="non-terminal residue" evidence="2">
    <location>
        <position position="1"/>
    </location>
</feature>
<gene>
    <name evidence="2" type="ORF">IDH44_01520</name>
</gene>
<feature type="domain" description="SLH" evidence="1">
    <location>
        <begin position="262"/>
        <end position="325"/>
    </location>
</feature>
<evidence type="ECO:0000313" key="2">
    <source>
        <dbReference type="EMBL" id="MBD2843857.1"/>
    </source>
</evidence>
<dbReference type="PANTHER" id="PTHR43308">
    <property type="entry name" value="OUTER MEMBRANE PROTEIN ALPHA-RELATED"/>
    <property type="match status" value="1"/>
</dbReference>
<dbReference type="EMBL" id="JACXIZ010000005">
    <property type="protein sequence ID" value="MBD2843857.1"/>
    <property type="molecule type" value="Genomic_DNA"/>
</dbReference>
<proteinExistence type="predicted"/>
<dbReference type="InterPro" id="IPR051465">
    <property type="entry name" value="Cell_Envelope_Struct_Comp"/>
</dbReference>